<evidence type="ECO:0000256" key="6">
    <source>
        <dbReference type="SAM" id="MobiDB-lite"/>
    </source>
</evidence>
<keyword evidence="4 7" id="KW-1133">Transmembrane helix</keyword>
<comment type="similarity">
    <text evidence="2">Belongs to the CLPTM1 family.</text>
</comment>
<evidence type="ECO:0000313" key="9">
    <source>
        <dbReference type="Proteomes" id="UP001158576"/>
    </source>
</evidence>
<dbReference type="PANTHER" id="PTHR21347:SF14">
    <property type="entry name" value="LIPID SCRAMBLASE CLPTM1-RELATED"/>
    <property type="match status" value="1"/>
</dbReference>
<accession>A0ABN7T9W4</accession>
<feature type="region of interest" description="Disordered" evidence="6">
    <location>
        <begin position="569"/>
        <end position="611"/>
    </location>
</feature>
<keyword evidence="9" id="KW-1185">Reference proteome</keyword>
<evidence type="ECO:0000256" key="5">
    <source>
        <dbReference type="ARBA" id="ARBA00023136"/>
    </source>
</evidence>
<evidence type="ECO:0000256" key="3">
    <source>
        <dbReference type="ARBA" id="ARBA00022692"/>
    </source>
</evidence>
<protein>
    <submittedName>
        <fullName evidence="8">Oidioi.mRNA.OKI2018_I69.chr2.g8341.t1.cds</fullName>
    </submittedName>
</protein>
<feature type="compositionally biased region" description="Low complexity" evidence="6">
    <location>
        <begin position="1"/>
        <end position="22"/>
    </location>
</feature>
<organism evidence="8 9">
    <name type="scientific">Oikopleura dioica</name>
    <name type="common">Tunicate</name>
    <dbReference type="NCBI Taxonomy" id="34765"/>
    <lineage>
        <taxon>Eukaryota</taxon>
        <taxon>Metazoa</taxon>
        <taxon>Chordata</taxon>
        <taxon>Tunicata</taxon>
        <taxon>Appendicularia</taxon>
        <taxon>Copelata</taxon>
        <taxon>Oikopleuridae</taxon>
        <taxon>Oikopleura</taxon>
    </lineage>
</organism>
<name>A0ABN7T9W4_OIKDI</name>
<dbReference type="Pfam" id="PF05602">
    <property type="entry name" value="CLPTM1"/>
    <property type="match status" value="1"/>
</dbReference>
<dbReference type="PANTHER" id="PTHR21347">
    <property type="entry name" value="CLEFT LIP AND PALATE ASSOCIATED TRANSMEMBRANE PROTEIN-RELATED"/>
    <property type="match status" value="1"/>
</dbReference>
<proteinExistence type="inferred from homology"/>
<evidence type="ECO:0000313" key="8">
    <source>
        <dbReference type="EMBL" id="CAG5114279.1"/>
    </source>
</evidence>
<dbReference type="EMBL" id="OU015567">
    <property type="protein sequence ID" value="CAG5114279.1"/>
    <property type="molecule type" value="Genomic_DNA"/>
</dbReference>
<feature type="compositionally biased region" description="Basic and acidic residues" evidence="6">
    <location>
        <begin position="579"/>
        <end position="611"/>
    </location>
</feature>
<dbReference type="Proteomes" id="UP001158576">
    <property type="component" value="Chromosome 2"/>
</dbReference>
<dbReference type="InterPro" id="IPR008429">
    <property type="entry name" value="CLPTM1"/>
</dbReference>
<feature type="region of interest" description="Disordered" evidence="6">
    <location>
        <begin position="1"/>
        <end position="23"/>
    </location>
</feature>
<feature type="transmembrane region" description="Helical" evidence="7">
    <location>
        <begin position="363"/>
        <end position="382"/>
    </location>
</feature>
<feature type="transmembrane region" description="Helical" evidence="7">
    <location>
        <begin position="448"/>
        <end position="467"/>
    </location>
</feature>
<evidence type="ECO:0000256" key="4">
    <source>
        <dbReference type="ARBA" id="ARBA00022989"/>
    </source>
</evidence>
<evidence type="ECO:0000256" key="7">
    <source>
        <dbReference type="SAM" id="Phobius"/>
    </source>
</evidence>
<keyword evidence="3 7" id="KW-0812">Transmembrane</keyword>
<keyword evidence="5 7" id="KW-0472">Membrane</keyword>
<evidence type="ECO:0000256" key="1">
    <source>
        <dbReference type="ARBA" id="ARBA00004141"/>
    </source>
</evidence>
<feature type="transmembrane region" description="Helical" evidence="7">
    <location>
        <begin position="473"/>
        <end position="494"/>
    </location>
</feature>
<gene>
    <name evidence="8" type="ORF">OKIOD_LOCUS17106</name>
</gene>
<sequence>MADAGALPPAAEAEGAPNGQPEQQSTFKMLMGTVGRMMFFWMIMNWFKGGGQNQTANQQAAAPGSPAAKPSTNLFKPAIVYDMSAYLIETNKVDFEVHEPVWELKELTFGLWNEGETQDSIFYKELELDLNAEYEQLRNNGSLFLVSYIYPSKTSPNPKAENYGKNFVTSTSKSMTKIRKKKYQETVNLLSGGTERQEDKEKSGTTEWLPHWHGNLTISPVYDHTAWPQGKIPAPLDRYIRFNNNGNYYPVLYLNDWWNLQEDYKPINKTDETLKVHLCFQPLSLFKFQLYLSQSYNAEMFSMIQDAEEAEGDKDAMKKMILETQPWLLALTVAVSISHTVFEMLAFKNDIQFWKSRENIQGLSIRAVLFNCFCQLIVLLYVCDNDTNFMVKVSIGVGLLIELWKVTKCIIVERAAPGESNFMGFKFKENRSSGDSETSEYDKLAFKYLGMVCFPLAACYMVYSLYYNEHRGWYSFVLQSAYGFLLTFGFIAMTPQLFINYKLKSTAHLPWRMMTYKALNTFIDDLFAFVIQMPTLYRIGCLRDDVIFLIYLYQKWIYPTDMSRRNEFGITGEQASGDAKPEEIKEEKKAAIENKEESSQPEKTVEEKKDD</sequence>
<comment type="subcellular location">
    <subcellularLocation>
        <location evidence="1">Membrane</location>
        <topology evidence="1">Multi-pass membrane protein</topology>
    </subcellularLocation>
</comment>
<reference evidence="8 9" key="1">
    <citation type="submission" date="2021-04" db="EMBL/GenBank/DDBJ databases">
        <authorList>
            <person name="Bliznina A."/>
        </authorList>
    </citation>
    <scope>NUCLEOTIDE SEQUENCE [LARGE SCALE GENOMIC DNA]</scope>
</reference>
<evidence type="ECO:0000256" key="2">
    <source>
        <dbReference type="ARBA" id="ARBA00009310"/>
    </source>
</evidence>
<feature type="transmembrane region" description="Helical" evidence="7">
    <location>
        <begin position="327"/>
        <end position="347"/>
    </location>
</feature>